<dbReference type="InterPro" id="IPR006175">
    <property type="entry name" value="YjgF/YER057c/UK114"/>
</dbReference>
<accession>A0A158JDW7</accession>
<dbReference type="SUPFAM" id="SSF55298">
    <property type="entry name" value="YjgF-like"/>
    <property type="match status" value="1"/>
</dbReference>
<dbReference type="EMBL" id="FCOK02000079">
    <property type="protein sequence ID" value="SAL66581.1"/>
    <property type="molecule type" value="Genomic_DNA"/>
</dbReference>
<dbReference type="Proteomes" id="UP000054683">
    <property type="component" value="Unassembled WGS sequence"/>
</dbReference>
<dbReference type="InterPro" id="IPR013813">
    <property type="entry name" value="Endoribo_LPSP/chorism_mut-like"/>
</dbReference>
<dbReference type="PANTHER" id="PTHR43760">
    <property type="entry name" value="ENDORIBONUCLEASE-RELATED"/>
    <property type="match status" value="1"/>
</dbReference>
<dbReference type="Pfam" id="PF01042">
    <property type="entry name" value="Ribonuc_L-PSP"/>
    <property type="match status" value="1"/>
</dbReference>
<evidence type="ECO:0000313" key="2">
    <source>
        <dbReference type="Proteomes" id="UP000054683"/>
    </source>
</evidence>
<dbReference type="Gene3D" id="3.30.1330.40">
    <property type="entry name" value="RutC-like"/>
    <property type="match status" value="1"/>
</dbReference>
<name>A0A158JDW7_9BURK</name>
<dbReference type="AlphaFoldDB" id="A0A158JDW7"/>
<dbReference type="PANTHER" id="PTHR43760:SF1">
    <property type="entry name" value="ENDORIBONUCLEASE L-PSP_CHORISMATE MUTASE-LIKE DOMAIN-CONTAINING PROTEIN"/>
    <property type="match status" value="1"/>
</dbReference>
<evidence type="ECO:0000313" key="1">
    <source>
        <dbReference type="EMBL" id="SAL66581.1"/>
    </source>
</evidence>
<protein>
    <submittedName>
        <fullName evidence="1">Endoribonuclease L-PSP</fullName>
    </submittedName>
</protein>
<organism evidence="1 2">
    <name type="scientific">Caballeronia udeis</name>
    <dbReference type="NCBI Taxonomy" id="1232866"/>
    <lineage>
        <taxon>Bacteria</taxon>
        <taxon>Pseudomonadati</taxon>
        <taxon>Pseudomonadota</taxon>
        <taxon>Betaproteobacteria</taxon>
        <taxon>Burkholderiales</taxon>
        <taxon>Burkholderiaceae</taxon>
        <taxon>Caballeronia</taxon>
    </lineage>
</organism>
<proteinExistence type="predicted"/>
<reference evidence="1 2" key="1">
    <citation type="submission" date="2016-01" db="EMBL/GenBank/DDBJ databases">
        <authorList>
            <person name="Oliw E.H."/>
        </authorList>
    </citation>
    <scope>NUCLEOTIDE SEQUENCE [LARGE SCALE GENOMIC DNA]</scope>
    <source>
        <strain evidence="1">LMG 27134</strain>
    </source>
</reference>
<dbReference type="InterPro" id="IPR035959">
    <property type="entry name" value="RutC-like_sf"/>
</dbReference>
<dbReference type="CDD" id="cd02199">
    <property type="entry name" value="YjgF_YER057c_UK114_like_1"/>
    <property type="match status" value="1"/>
</dbReference>
<sequence>MSPLGTYQTVTTYGKLLHVSGLGPIENGAPIVGIVGDDISLEEAQRAAQRTMLMILASIDESHGLENIERCLRLTVYVRGNASFAEHYKVANGASDVLLHLFGGPNLPARSALGVYTLPMGLTVEIDSIFVLRD</sequence>
<gene>
    <name evidence="1" type="ORF">AWB69_07537</name>
</gene>